<dbReference type="InterPro" id="IPR051449">
    <property type="entry name" value="ABC-2_transporter_component"/>
</dbReference>
<feature type="transmembrane region" description="Helical" evidence="6">
    <location>
        <begin position="346"/>
        <end position="369"/>
    </location>
</feature>
<protein>
    <submittedName>
        <fullName evidence="8">ABC transporter permease</fullName>
    </submittedName>
</protein>
<dbReference type="PANTHER" id="PTHR30294:SF48">
    <property type="entry name" value="LINEARMYCIN RESISTANCE PERMEASE PROTEIN LNRM"/>
    <property type="match status" value="1"/>
</dbReference>
<feature type="transmembrane region" description="Helical" evidence="6">
    <location>
        <begin position="21"/>
        <end position="44"/>
    </location>
</feature>
<gene>
    <name evidence="8" type="ORF">EAV92_14950</name>
</gene>
<evidence type="ECO:0000256" key="2">
    <source>
        <dbReference type="ARBA" id="ARBA00022475"/>
    </source>
</evidence>
<accession>A0A3G3K132</accession>
<dbReference type="PANTHER" id="PTHR30294">
    <property type="entry name" value="MEMBRANE COMPONENT OF ABC TRANSPORTER YHHJ-RELATED"/>
    <property type="match status" value="1"/>
</dbReference>
<dbReference type="AlphaFoldDB" id="A0A3G3K132"/>
<feature type="transmembrane region" description="Helical" evidence="6">
    <location>
        <begin position="292"/>
        <end position="311"/>
    </location>
</feature>
<dbReference type="Pfam" id="PF12698">
    <property type="entry name" value="ABC2_membrane_3"/>
    <property type="match status" value="1"/>
</dbReference>
<keyword evidence="2" id="KW-1003">Cell membrane</keyword>
<keyword evidence="4 6" id="KW-1133">Transmembrane helix</keyword>
<evidence type="ECO:0000256" key="3">
    <source>
        <dbReference type="ARBA" id="ARBA00022692"/>
    </source>
</evidence>
<dbReference type="GO" id="GO:0005886">
    <property type="term" value="C:plasma membrane"/>
    <property type="evidence" value="ECO:0007669"/>
    <property type="project" value="UniProtKB-SubCell"/>
</dbReference>
<dbReference type="EMBL" id="CP033433">
    <property type="protein sequence ID" value="AYQ73757.1"/>
    <property type="molecule type" value="Genomic_DNA"/>
</dbReference>
<name>A0A3G3K132_9BACL</name>
<dbReference type="KEGG" id="coh:EAV92_14950"/>
<dbReference type="Proteomes" id="UP000269097">
    <property type="component" value="Chromosome"/>
</dbReference>
<dbReference type="RefSeq" id="WP_123041841.1">
    <property type="nucleotide sequence ID" value="NZ_CP033433.1"/>
</dbReference>
<feature type="transmembrane region" description="Helical" evidence="6">
    <location>
        <begin position="260"/>
        <end position="285"/>
    </location>
</feature>
<evidence type="ECO:0000313" key="8">
    <source>
        <dbReference type="EMBL" id="AYQ73757.1"/>
    </source>
</evidence>
<evidence type="ECO:0000259" key="7">
    <source>
        <dbReference type="Pfam" id="PF12698"/>
    </source>
</evidence>
<feature type="domain" description="ABC-2 type transporter transmembrane" evidence="7">
    <location>
        <begin position="19"/>
        <end position="367"/>
    </location>
</feature>
<evidence type="ECO:0000313" key="9">
    <source>
        <dbReference type="Proteomes" id="UP000269097"/>
    </source>
</evidence>
<feature type="transmembrane region" description="Helical" evidence="6">
    <location>
        <begin position="226"/>
        <end position="248"/>
    </location>
</feature>
<dbReference type="InterPro" id="IPR013525">
    <property type="entry name" value="ABC2_TM"/>
</dbReference>
<evidence type="ECO:0000256" key="4">
    <source>
        <dbReference type="ARBA" id="ARBA00022989"/>
    </source>
</evidence>
<evidence type="ECO:0000256" key="1">
    <source>
        <dbReference type="ARBA" id="ARBA00004651"/>
    </source>
</evidence>
<evidence type="ECO:0000256" key="6">
    <source>
        <dbReference type="SAM" id="Phobius"/>
    </source>
</evidence>
<comment type="subcellular location">
    <subcellularLocation>
        <location evidence="1">Cell membrane</location>
        <topology evidence="1">Multi-pass membrane protein</topology>
    </subcellularLocation>
</comment>
<organism evidence="8 9">
    <name type="scientific">Cohnella candidum</name>
    <dbReference type="NCBI Taxonomy" id="2674991"/>
    <lineage>
        <taxon>Bacteria</taxon>
        <taxon>Bacillati</taxon>
        <taxon>Bacillota</taxon>
        <taxon>Bacilli</taxon>
        <taxon>Bacillales</taxon>
        <taxon>Paenibacillaceae</taxon>
        <taxon>Cohnella</taxon>
    </lineage>
</organism>
<keyword evidence="9" id="KW-1185">Reference proteome</keyword>
<keyword evidence="3 6" id="KW-0812">Transmembrane</keyword>
<reference evidence="8 9" key="1">
    <citation type="submission" date="2018-10" db="EMBL/GenBank/DDBJ databases">
        <title>Genome Sequence of Cohnella sp.</title>
        <authorList>
            <person name="Srinivasan S."/>
            <person name="Kim M.K."/>
        </authorList>
    </citation>
    <scope>NUCLEOTIDE SEQUENCE [LARGE SCALE GENOMIC DNA]</scope>
    <source>
        <strain evidence="8 9">18JY8-7</strain>
    </source>
</reference>
<dbReference type="GO" id="GO:0140359">
    <property type="term" value="F:ABC-type transporter activity"/>
    <property type="evidence" value="ECO:0007669"/>
    <property type="project" value="InterPro"/>
</dbReference>
<keyword evidence="5 6" id="KW-0472">Membrane</keyword>
<sequence length="375" mass="40201">MNILNIAIKEIRSSFRDFRTFVFMLAFPIVLILILGTALTNAFAGSVQVGDIRLLYANQAADAALTEYWNGFAKAVESQGVELIPAEAGTDGREAVRDDQYTAYAEVGDNGIAFYGSSKNTIESNILQGMLTVFADRYNLAAAALKQDPAAAQAIIAGAQADGDFVKETSVDPDRKPGSIDYYAMVMTTMFALYAAIPGSMLFRGEEARKTWIRLSASPVSKGEIFAGKIIGATFMNSLCIIAVLLFSKLAFHADWGTHYGVLVLVLVTEVLLAVSIGMGLGFLFKGDAGRSVVTIFIQIASFAGGAYFPIGDADGNFVDVLLNLNPLRWANTALTQIIYSDDMRAALPAIGLNVGVAAAFLILAVILMRRREAA</sequence>
<feature type="transmembrane region" description="Helical" evidence="6">
    <location>
        <begin position="182"/>
        <end position="205"/>
    </location>
</feature>
<evidence type="ECO:0000256" key="5">
    <source>
        <dbReference type="ARBA" id="ARBA00023136"/>
    </source>
</evidence>
<proteinExistence type="predicted"/>